<evidence type="ECO:0000313" key="3">
    <source>
        <dbReference type="EMBL" id="VFK74557.1"/>
    </source>
</evidence>
<dbReference type="EMBL" id="CAADFQ010000001">
    <property type="protein sequence ID" value="VFK26539.1"/>
    <property type="molecule type" value="Genomic_DNA"/>
</dbReference>
<dbReference type="EMBL" id="CAADGH010000006">
    <property type="protein sequence ID" value="VFK74557.1"/>
    <property type="molecule type" value="Genomic_DNA"/>
</dbReference>
<dbReference type="EMBL" id="CAADFO010000003">
    <property type="protein sequence ID" value="VFK22922.1"/>
    <property type="molecule type" value="Genomic_DNA"/>
</dbReference>
<name>A0A450XB46_9GAMM</name>
<proteinExistence type="predicted"/>
<gene>
    <name evidence="1" type="ORF">BECKMB1821G_GA0114241_100339</name>
    <name evidence="3" type="ORF">BECKMB1821H_GA0114242_100648</name>
    <name evidence="2" type="ORF">BECKMB1821I_GA0114274_100126</name>
</gene>
<organism evidence="2">
    <name type="scientific">Candidatus Kentrum sp. MB</name>
    <dbReference type="NCBI Taxonomy" id="2138164"/>
    <lineage>
        <taxon>Bacteria</taxon>
        <taxon>Pseudomonadati</taxon>
        <taxon>Pseudomonadota</taxon>
        <taxon>Gammaproteobacteria</taxon>
        <taxon>Candidatus Kentrum</taxon>
    </lineage>
</organism>
<evidence type="ECO:0000313" key="1">
    <source>
        <dbReference type="EMBL" id="VFK22922.1"/>
    </source>
</evidence>
<accession>A0A450XB46</accession>
<dbReference type="AlphaFoldDB" id="A0A450XB46"/>
<sequence>MRAFVIDVNVAIVANGKSPQANTRCKLACMRKLREVQKSLVTIDARDHILGEYRRHLSMSGQPGAGDEFMYWLSQNLHTESVSERVTIHEHPERVFEEFPDDPALTEFDKSDRKYVAVVRASKNSPKILNAVDSDWGDFKEAFSTHGIEVCEICR</sequence>
<evidence type="ECO:0000313" key="2">
    <source>
        <dbReference type="EMBL" id="VFK26539.1"/>
    </source>
</evidence>
<reference evidence="2" key="1">
    <citation type="submission" date="2019-02" db="EMBL/GenBank/DDBJ databases">
        <authorList>
            <person name="Gruber-Vodicka R. H."/>
            <person name="Seah K. B. B."/>
        </authorList>
    </citation>
    <scope>NUCLEOTIDE SEQUENCE</scope>
    <source>
        <strain evidence="1">BECK_BZ197</strain>
        <strain evidence="3">BECK_BZ198</strain>
        <strain evidence="2">BECK_BZ199</strain>
    </source>
</reference>
<evidence type="ECO:0008006" key="4">
    <source>
        <dbReference type="Google" id="ProtNLM"/>
    </source>
</evidence>
<protein>
    <recommendedName>
        <fullName evidence="4">PIN domain-containing protein</fullName>
    </recommendedName>
</protein>